<proteinExistence type="predicted"/>
<evidence type="ECO:0000259" key="2">
    <source>
        <dbReference type="Pfam" id="PF14219"/>
    </source>
</evidence>
<reference evidence="4" key="1">
    <citation type="journal article" date="2019" name="Int. J. Syst. Evol. Microbiol.">
        <title>The Global Catalogue of Microorganisms (GCM) 10K type strain sequencing project: providing services to taxonomists for standard genome sequencing and annotation.</title>
        <authorList>
            <consortium name="The Broad Institute Genomics Platform"/>
            <consortium name="The Broad Institute Genome Sequencing Center for Infectious Disease"/>
            <person name="Wu L."/>
            <person name="Ma J."/>
        </authorList>
    </citation>
    <scope>NUCLEOTIDE SEQUENCE [LARGE SCALE GENOMIC DNA]</scope>
    <source>
        <strain evidence="4">CGMCC 4.7132</strain>
    </source>
</reference>
<feature type="transmembrane region" description="Helical" evidence="1">
    <location>
        <begin position="135"/>
        <end position="154"/>
    </location>
</feature>
<feature type="transmembrane region" description="Helical" evidence="1">
    <location>
        <begin position="175"/>
        <end position="193"/>
    </location>
</feature>
<protein>
    <submittedName>
        <fullName evidence="3">DUF4328 domain-containing protein</fullName>
    </submittedName>
</protein>
<keyword evidence="1" id="KW-0472">Membrane</keyword>
<keyword evidence="1" id="KW-0812">Transmembrane</keyword>
<dbReference type="Pfam" id="PF14219">
    <property type="entry name" value="DUF4328"/>
    <property type="match status" value="1"/>
</dbReference>
<evidence type="ECO:0000256" key="1">
    <source>
        <dbReference type="SAM" id="Phobius"/>
    </source>
</evidence>
<dbReference type="InterPro" id="IPR025565">
    <property type="entry name" value="DUF4328"/>
</dbReference>
<accession>A0ABV9CFG6</accession>
<dbReference type="EMBL" id="JBHSFP010000005">
    <property type="protein sequence ID" value="MFC4531244.1"/>
    <property type="molecule type" value="Genomic_DNA"/>
</dbReference>
<organism evidence="3 4">
    <name type="scientific">Sphaerisporangium dianthi</name>
    <dbReference type="NCBI Taxonomy" id="1436120"/>
    <lineage>
        <taxon>Bacteria</taxon>
        <taxon>Bacillati</taxon>
        <taxon>Actinomycetota</taxon>
        <taxon>Actinomycetes</taxon>
        <taxon>Streptosporangiales</taxon>
        <taxon>Streptosporangiaceae</taxon>
        <taxon>Sphaerisporangium</taxon>
    </lineage>
</organism>
<feature type="transmembrane region" description="Helical" evidence="1">
    <location>
        <begin position="43"/>
        <end position="66"/>
    </location>
</feature>
<dbReference type="Proteomes" id="UP001596004">
    <property type="component" value="Unassembled WGS sequence"/>
</dbReference>
<dbReference type="RefSeq" id="WP_380839692.1">
    <property type="nucleotide sequence ID" value="NZ_JBHSFP010000005.1"/>
</dbReference>
<feature type="transmembrane region" description="Helical" evidence="1">
    <location>
        <begin position="98"/>
        <end position="115"/>
    </location>
</feature>
<feature type="domain" description="DUF4328" evidence="2">
    <location>
        <begin position="82"/>
        <end position="238"/>
    </location>
</feature>
<keyword evidence="1" id="KW-1133">Transmembrane helix</keyword>
<sequence length="265" mass="28497">MGCPQCGFALPTDAVKCPTCGLGADAHLRPPAGAPPRPVHGRAVAVVAALALWSVVELFAGVIGAIRFSLIGRTAAGEPSSAGDARSLDDLYDLSSDLRLGVLAVAAAVYIVWLFRARANAEGLSWVQHRHGRPWLVVAWVVPIANLFVPRRIIDDIWLSSRPGPPPDGRRAERPSWLVFLWWTAYLVYFFGIRATENTLERMLEEDALPWLARLEVARPLAGVAAAVLAALVVWRISGFQELRRTAGVAADVPGGERSGALDAS</sequence>
<name>A0ABV9CFG6_9ACTN</name>
<gene>
    <name evidence="3" type="ORF">ACFO60_10765</name>
</gene>
<evidence type="ECO:0000313" key="3">
    <source>
        <dbReference type="EMBL" id="MFC4531244.1"/>
    </source>
</evidence>
<comment type="caution">
    <text evidence="3">The sequence shown here is derived from an EMBL/GenBank/DDBJ whole genome shotgun (WGS) entry which is preliminary data.</text>
</comment>
<keyword evidence="4" id="KW-1185">Reference proteome</keyword>
<evidence type="ECO:0000313" key="4">
    <source>
        <dbReference type="Proteomes" id="UP001596004"/>
    </source>
</evidence>